<dbReference type="OMA" id="HESWGKI"/>
<dbReference type="Gene3D" id="3.40.50.300">
    <property type="entry name" value="P-loop containing nucleotide triphosphate hydrolases"/>
    <property type="match status" value="1"/>
</dbReference>
<dbReference type="RefSeq" id="XP_016107995.1">
    <property type="nucleotide sequence ID" value="XM_016252509.1"/>
</dbReference>
<dbReference type="FunFam" id="3.40.50.300:FF:001447">
    <property type="entry name" value="Ras-related protein Rab-1B"/>
    <property type="match status" value="1"/>
</dbReference>
<dbReference type="GO" id="GO:0005525">
    <property type="term" value="F:GTP binding"/>
    <property type="evidence" value="ECO:0007669"/>
    <property type="project" value="UniProtKB-KW"/>
</dbReference>
<dbReference type="PROSITE" id="PS51419">
    <property type="entry name" value="RAB"/>
    <property type="match status" value="1"/>
</dbReference>
<organism evidence="4 5">
    <name type="scientific">Sinocyclocheilus grahami</name>
    <name type="common">Dianchi golden-line fish</name>
    <name type="synonym">Barbus grahami</name>
    <dbReference type="NCBI Taxonomy" id="75366"/>
    <lineage>
        <taxon>Eukaryota</taxon>
        <taxon>Metazoa</taxon>
        <taxon>Chordata</taxon>
        <taxon>Craniata</taxon>
        <taxon>Vertebrata</taxon>
        <taxon>Euteleostomi</taxon>
        <taxon>Actinopterygii</taxon>
        <taxon>Neopterygii</taxon>
        <taxon>Teleostei</taxon>
        <taxon>Ostariophysi</taxon>
        <taxon>Cypriniformes</taxon>
        <taxon>Cyprinidae</taxon>
        <taxon>Cyprininae</taxon>
        <taxon>Sinocyclocheilus</taxon>
    </lineage>
</organism>
<dbReference type="SUPFAM" id="SSF52540">
    <property type="entry name" value="P-loop containing nucleoside triphosphate hydrolases"/>
    <property type="match status" value="1"/>
</dbReference>
<sequence>MSAVMNGTECLYGFKIIMIGDGNVGKSCILYRYLNGLFPEKINCTIGVDFCNHILEVEPGVRVQLQIWDTTGHEAFWNRQLIQPYIPHSAGCLLVFDLGNRESFRVIKHQYTEVCNRVNPYTVLFVLVGHKCDRNEREVNQEEVEQFASELGAPYIEASAITGHNVAEAFELLARRIYQGYLSGEVRLHERWGKIHENKTNKDEPAGNSKCSVS</sequence>
<dbReference type="InterPro" id="IPR005225">
    <property type="entry name" value="Small_GTP-bd"/>
</dbReference>
<dbReference type="PRINTS" id="PR00449">
    <property type="entry name" value="RASTRNSFRMNG"/>
</dbReference>
<dbReference type="SMART" id="SM00175">
    <property type="entry name" value="RAB"/>
    <property type="match status" value="1"/>
</dbReference>
<dbReference type="InterPro" id="IPR027417">
    <property type="entry name" value="P-loop_NTPase"/>
</dbReference>
<accession>A0A672MMG0</accession>
<evidence type="ECO:0000256" key="1">
    <source>
        <dbReference type="ARBA" id="ARBA00006270"/>
    </source>
</evidence>
<keyword evidence="5" id="KW-1185">Reference proteome</keyword>
<reference evidence="4" key="2">
    <citation type="submission" date="2025-09" db="UniProtKB">
        <authorList>
            <consortium name="Ensembl"/>
        </authorList>
    </citation>
    <scope>IDENTIFICATION</scope>
</reference>
<dbReference type="OrthoDB" id="8790902at2759"/>
<dbReference type="Proteomes" id="UP000472262">
    <property type="component" value="Unassembled WGS sequence"/>
</dbReference>
<dbReference type="SMART" id="SM00176">
    <property type="entry name" value="RAN"/>
    <property type="match status" value="1"/>
</dbReference>
<comment type="similarity">
    <text evidence="1">Belongs to the small GTPase superfamily. Rab family.</text>
</comment>
<protein>
    <submittedName>
        <fullName evidence="4">Ras-related protein Rab-39B-like</fullName>
    </submittedName>
</protein>
<name>A0A672MMG0_SINGR</name>
<evidence type="ECO:0000313" key="4">
    <source>
        <dbReference type="Ensembl" id="ENSSGRP00000038180.1"/>
    </source>
</evidence>
<dbReference type="KEGG" id="sgh:107566932"/>
<dbReference type="Ensembl" id="ENSSGRT00000040952.1">
    <property type="protein sequence ID" value="ENSSGRP00000038180.1"/>
    <property type="gene ID" value="ENSSGRG00000020995.1"/>
</dbReference>
<dbReference type="InterPro" id="IPR001806">
    <property type="entry name" value="Small_GTPase"/>
</dbReference>
<dbReference type="AlphaFoldDB" id="A0A672MMG0"/>
<evidence type="ECO:0000313" key="5">
    <source>
        <dbReference type="Proteomes" id="UP000472262"/>
    </source>
</evidence>
<keyword evidence="2" id="KW-0547">Nucleotide-binding</keyword>
<dbReference type="PROSITE" id="PS51421">
    <property type="entry name" value="RAS"/>
    <property type="match status" value="1"/>
</dbReference>
<gene>
    <name evidence="4" type="primary">LOC107566932</name>
</gene>
<dbReference type="SMART" id="SM00174">
    <property type="entry name" value="RHO"/>
    <property type="match status" value="1"/>
</dbReference>
<dbReference type="GO" id="GO:0003924">
    <property type="term" value="F:GTPase activity"/>
    <property type="evidence" value="ECO:0007669"/>
    <property type="project" value="InterPro"/>
</dbReference>
<dbReference type="SMART" id="SM00173">
    <property type="entry name" value="RAS"/>
    <property type="match status" value="1"/>
</dbReference>
<dbReference type="GeneID" id="107566932"/>
<reference evidence="4" key="1">
    <citation type="submission" date="2025-08" db="UniProtKB">
        <authorList>
            <consortium name="Ensembl"/>
        </authorList>
    </citation>
    <scope>IDENTIFICATION</scope>
</reference>
<dbReference type="Pfam" id="PF00071">
    <property type="entry name" value="Ras"/>
    <property type="match status" value="1"/>
</dbReference>
<dbReference type="PANTHER" id="PTHR47978">
    <property type="match status" value="1"/>
</dbReference>
<dbReference type="InParanoid" id="A0A672MMG0"/>
<evidence type="ECO:0000256" key="3">
    <source>
        <dbReference type="ARBA" id="ARBA00023134"/>
    </source>
</evidence>
<proteinExistence type="inferred from homology"/>
<dbReference type="NCBIfam" id="TIGR00231">
    <property type="entry name" value="small_GTP"/>
    <property type="match status" value="1"/>
</dbReference>
<keyword evidence="3" id="KW-0342">GTP-binding</keyword>
<evidence type="ECO:0000256" key="2">
    <source>
        <dbReference type="ARBA" id="ARBA00022741"/>
    </source>
</evidence>